<dbReference type="EnsemblPlants" id="Pp3c1_3590V3.1">
    <property type="protein sequence ID" value="Pp3c1_3590V3.1"/>
    <property type="gene ID" value="Pp3c1_3590"/>
</dbReference>
<dbReference type="AlphaFoldDB" id="A9S395"/>
<keyword evidence="3 6" id="KW-0853">WD repeat</keyword>
<evidence type="ECO:0000313" key="10">
    <source>
        <dbReference type="EnsemblPlants" id="Pp3c1_3590V3.1"/>
    </source>
</evidence>
<sequence length="543" mass="60967">MANQTNLAKGKRRSESLPGDNGDVVVLHRGEVKKRRGEKEENKWKHIKDKKLRGQIVQREKLFGEAAETATKVQQWLLPSEAGYLEAEDLEDTRHFSQEAIVKEVDVTSARKAFDLQLPDLGSYTVDYNSNGRFLLLGGRKGHLAMMDWKKSRLMMELQVRETTRDVKFLHNETFFAVAQKKYVFIYDRKGVEIHCMRDHIQPLKLEFLPHHFLLASVDKAGILRYQDTSTGTLVAQHRTHLGRGGVLRMNPYNSILGLGHSNGTVTMWSPNMSTPLVSILCHRGPVTTVAYDLAGVHMVTGGMDGQVKVWDVRKYLPLHTYIAPTTPKALEISQRGLIAVGCGSKIEIWRDALATKQVKPYLSHRLAKGAQVEDFAFCPYEDVLGTGHSAGISSLLVPGAGEPNFDTYVANPFETWKQRREAEIQRLLNKLPPDTIALDPNTIGGILRAGNENQKAKLALSEEANKANAIAAGKEVKEKKKMKGKNKPSRRHKKKQLNVITAEMQIKRDLMAKQKSDSKKPTTTVEVNDTSLPLALERFKRK</sequence>
<comment type="subcellular location">
    <subcellularLocation>
        <location evidence="1">Nucleus</location>
        <location evidence="1">Nucleolus</location>
    </subcellularLocation>
</comment>
<dbReference type="InterPro" id="IPR001680">
    <property type="entry name" value="WD40_rpt"/>
</dbReference>
<dbReference type="Gramene" id="Pp3c1_3590V3.2">
    <property type="protein sequence ID" value="Pp3c1_3590V3.2"/>
    <property type="gene ID" value="Pp3c1_3590"/>
</dbReference>
<feature type="compositionally biased region" description="Polar residues" evidence="7">
    <location>
        <begin position="522"/>
        <end position="532"/>
    </location>
</feature>
<evidence type="ECO:0000256" key="5">
    <source>
        <dbReference type="ARBA" id="ARBA00023242"/>
    </source>
</evidence>
<dbReference type="Gene3D" id="2.130.10.10">
    <property type="entry name" value="YVTN repeat-like/Quinoprotein amine dehydrogenase"/>
    <property type="match status" value="1"/>
</dbReference>
<evidence type="ECO:0000256" key="3">
    <source>
        <dbReference type="ARBA" id="ARBA00022574"/>
    </source>
</evidence>
<evidence type="ECO:0000256" key="7">
    <source>
        <dbReference type="SAM" id="MobiDB-lite"/>
    </source>
</evidence>
<name>A9S395_PHYPA</name>
<dbReference type="GeneID" id="112283498"/>
<dbReference type="SMART" id="SM01033">
    <property type="entry name" value="BING4CT"/>
    <property type="match status" value="1"/>
</dbReference>
<dbReference type="Proteomes" id="UP000006727">
    <property type="component" value="Chromosome 1"/>
</dbReference>
<feature type="compositionally biased region" description="Basic and acidic residues" evidence="7">
    <location>
        <begin position="511"/>
        <end position="521"/>
    </location>
</feature>
<evidence type="ECO:0000256" key="6">
    <source>
        <dbReference type="PROSITE-ProRule" id="PRU00221"/>
    </source>
</evidence>
<dbReference type="FunFam" id="2.130.10.10:FF:000378">
    <property type="entry name" value="U3 small nucleolar RNA-associated protein 7"/>
    <property type="match status" value="1"/>
</dbReference>
<dbReference type="OMA" id="EFLPYHW"/>
<dbReference type="HOGENOM" id="CLU_022996_1_1_1"/>
<dbReference type="InterPro" id="IPR036322">
    <property type="entry name" value="WD40_repeat_dom_sf"/>
</dbReference>
<evidence type="ECO:0000313" key="11">
    <source>
        <dbReference type="Proteomes" id="UP000006727"/>
    </source>
</evidence>
<evidence type="ECO:0000259" key="8">
    <source>
        <dbReference type="SMART" id="SM01033"/>
    </source>
</evidence>
<keyword evidence="2" id="KW-0698">rRNA processing</keyword>
<reference evidence="10" key="3">
    <citation type="submission" date="2020-12" db="UniProtKB">
        <authorList>
            <consortium name="EnsemblPlants"/>
        </authorList>
    </citation>
    <scope>IDENTIFICATION</scope>
</reference>
<keyword evidence="5" id="KW-0539">Nucleus</keyword>
<dbReference type="InterPro" id="IPR040315">
    <property type="entry name" value="WDR46/Utp7"/>
</dbReference>
<dbReference type="PROSITE" id="PS50082">
    <property type="entry name" value="WD_REPEATS_2"/>
    <property type="match status" value="1"/>
</dbReference>
<dbReference type="Pfam" id="PF08149">
    <property type="entry name" value="BING4CT"/>
    <property type="match status" value="1"/>
</dbReference>
<feature type="domain" description="BING4 C-terminal" evidence="8">
    <location>
        <begin position="361"/>
        <end position="441"/>
    </location>
</feature>
<dbReference type="eggNOG" id="KOG1272">
    <property type="taxonomic scope" value="Eukaryota"/>
</dbReference>
<dbReference type="PANTHER" id="PTHR14085:SF3">
    <property type="entry name" value="WD REPEAT-CONTAINING PROTEIN 46"/>
    <property type="match status" value="1"/>
</dbReference>
<dbReference type="PaxDb" id="3218-PP1S45_24V6.1"/>
<evidence type="ECO:0000256" key="4">
    <source>
        <dbReference type="ARBA" id="ARBA00022737"/>
    </source>
</evidence>
<accession>A9S395</accession>
<protein>
    <recommendedName>
        <fullName evidence="8">BING4 C-terminal domain-containing protein</fullName>
    </recommendedName>
</protein>
<dbReference type="OrthoDB" id="10251154at2759"/>
<gene>
    <name evidence="10" type="primary">LOC112283498</name>
    <name evidence="9" type="ORF">PHYPA_000150</name>
</gene>
<dbReference type="SMART" id="SM00320">
    <property type="entry name" value="WD40"/>
    <property type="match status" value="4"/>
</dbReference>
<reference evidence="9 11" key="1">
    <citation type="journal article" date="2008" name="Science">
        <title>The Physcomitrella genome reveals evolutionary insights into the conquest of land by plants.</title>
        <authorList>
            <person name="Rensing S."/>
            <person name="Lang D."/>
            <person name="Zimmer A."/>
            <person name="Terry A."/>
            <person name="Salamov A."/>
            <person name="Shapiro H."/>
            <person name="Nishiyama T."/>
            <person name="Perroud P.-F."/>
            <person name="Lindquist E."/>
            <person name="Kamisugi Y."/>
            <person name="Tanahashi T."/>
            <person name="Sakakibara K."/>
            <person name="Fujita T."/>
            <person name="Oishi K."/>
            <person name="Shin-I T."/>
            <person name="Kuroki Y."/>
            <person name="Toyoda A."/>
            <person name="Suzuki Y."/>
            <person name="Hashimoto A."/>
            <person name="Yamaguchi K."/>
            <person name="Sugano A."/>
            <person name="Kohara Y."/>
            <person name="Fujiyama A."/>
            <person name="Anterola A."/>
            <person name="Aoki S."/>
            <person name="Ashton N."/>
            <person name="Barbazuk W.B."/>
            <person name="Barker E."/>
            <person name="Bennetzen J."/>
            <person name="Bezanilla M."/>
            <person name="Blankenship R."/>
            <person name="Cho S.H."/>
            <person name="Dutcher S."/>
            <person name="Estelle M."/>
            <person name="Fawcett J.A."/>
            <person name="Gundlach H."/>
            <person name="Hanada K."/>
            <person name="Heyl A."/>
            <person name="Hicks K.A."/>
            <person name="Hugh J."/>
            <person name="Lohr M."/>
            <person name="Mayer K."/>
            <person name="Melkozernov A."/>
            <person name="Murata T."/>
            <person name="Nelson D."/>
            <person name="Pils B."/>
            <person name="Prigge M."/>
            <person name="Reiss B."/>
            <person name="Renner T."/>
            <person name="Rombauts S."/>
            <person name="Rushton P."/>
            <person name="Sanderfoot A."/>
            <person name="Schween G."/>
            <person name="Shiu S.-H."/>
            <person name="Stueber K."/>
            <person name="Theodoulou F.L."/>
            <person name="Tu H."/>
            <person name="Van de Peer Y."/>
            <person name="Verrier P.J."/>
            <person name="Waters E."/>
            <person name="Wood A."/>
            <person name="Yang L."/>
            <person name="Cove D."/>
            <person name="Cuming A."/>
            <person name="Hasebe M."/>
            <person name="Lucas S."/>
            <person name="Mishler D.B."/>
            <person name="Reski R."/>
            <person name="Grigoriev I."/>
            <person name="Quatrano R.S."/>
            <person name="Boore J.L."/>
        </authorList>
    </citation>
    <scope>NUCLEOTIDE SEQUENCE [LARGE SCALE GENOMIC DNA]</scope>
    <source>
        <strain evidence="10 11">cv. Gransden 2004</strain>
    </source>
</reference>
<dbReference type="GO" id="GO:0032040">
    <property type="term" value="C:small-subunit processome"/>
    <property type="evidence" value="ECO:0000318"/>
    <property type="project" value="GO_Central"/>
</dbReference>
<proteinExistence type="predicted"/>
<dbReference type="GO" id="GO:0000462">
    <property type="term" value="P:maturation of SSU-rRNA from tricistronic rRNA transcript (SSU-rRNA, 5.8S rRNA, LSU-rRNA)"/>
    <property type="evidence" value="ECO:0000318"/>
    <property type="project" value="GO_Central"/>
</dbReference>
<organism evidence="9">
    <name type="scientific">Physcomitrium patens</name>
    <name type="common">Spreading-leaved earth moss</name>
    <name type="synonym">Physcomitrella patens</name>
    <dbReference type="NCBI Taxonomy" id="3218"/>
    <lineage>
        <taxon>Eukaryota</taxon>
        <taxon>Viridiplantae</taxon>
        <taxon>Streptophyta</taxon>
        <taxon>Embryophyta</taxon>
        <taxon>Bryophyta</taxon>
        <taxon>Bryophytina</taxon>
        <taxon>Bryopsida</taxon>
        <taxon>Funariidae</taxon>
        <taxon>Funariales</taxon>
        <taxon>Funariaceae</taxon>
        <taxon>Physcomitrium</taxon>
    </lineage>
</organism>
<dbReference type="PANTHER" id="PTHR14085">
    <property type="entry name" value="WD-REPEAT PROTEIN BING4"/>
    <property type="match status" value="1"/>
</dbReference>
<dbReference type="GO" id="GO:0005730">
    <property type="term" value="C:nucleolus"/>
    <property type="evidence" value="ECO:0000318"/>
    <property type="project" value="GO_Central"/>
</dbReference>
<dbReference type="FunCoup" id="A9S395">
    <property type="interactions" value="3896"/>
</dbReference>
<dbReference type="PROSITE" id="PS50294">
    <property type="entry name" value="WD_REPEATS_REGION"/>
    <property type="match status" value="1"/>
</dbReference>
<dbReference type="EMBL" id="ABEU02000001">
    <property type="protein sequence ID" value="PNR61727.1"/>
    <property type="molecule type" value="Genomic_DNA"/>
</dbReference>
<keyword evidence="11" id="KW-1185">Reference proteome</keyword>
<evidence type="ECO:0000256" key="2">
    <source>
        <dbReference type="ARBA" id="ARBA00022552"/>
    </source>
</evidence>
<keyword evidence="4" id="KW-0677">Repeat</keyword>
<dbReference type="EnsemblPlants" id="Pp3c1_3590V3.2">
    <property type="protein sequence ID" value="Pp3c1_3590V3.2"/>
    <property type="gene ID" value="Pp3c1_3590"/>
</dbReference>
<dbReference type="KEGG" id="ppp:112283498"/>
<dbReference type="InterPro" id="IPR015943">
    <property type="entry name" value="WD40/YVTN_repeat-like_dom_sf"/>
</dbReference>
<dbReference type="RefSeq" id="XP_024378008.1">
    <property type="nucleotide sequence ID" value="XM_024522240.2"/>
</dbReference>
<feature type="region of interest" description="Disordered" evidence="7">
    <location>
        <begin position="476"/>
        <end position="498"/>
    </location>
</feature>
<evidence type="ECO:0000313" key="9">
    <source>
        <dbReference type="EMBL" id="PNR61727.1"/>
    </source>
</evidence>
<dbReference type="STRING" id="3218.A9S395"/>
<dbReference type="SUPFAM" id="SSF50978">
    <property type="entry name" value="WD40 repeat-like"/>
    <property type="match status" value="1"/>
</dbReference>
<dbReference type="PROSITE" id="PS00678">
    <property type="entry name" value="WD_REPEATS_1"/>
    <property type="match status" value="1"/>
</dbReference>
<evidence type="ECO:0000256" key="1">
    <source>
        <dbReference type="ARBA" id="ARBA00004604"/>
    </source>
</evidence>
<feature type="repeat" description="WD" evidence="6">
    <location>
        <begin position="280"/>
        <end position="321"/>
    </location>
</feature>
<feature type="region of interest" description="Disordered" evidence="7">
    <location>
        <begin position="511"/>
        <end position="543"/>
    </location>
</feature>
<dbReference type="InterPro" id="IPR012952">
    <property type="entry name" value="BING4_C_dom"/>
</dbReference>
<feature type="compositionally biased region" description="Basic residues" evidence="7">
    <location>
        <begin position="480"/>
        <end position="497"/>
    </location>
</feature>
<dbReference type="Gramene" id="Pp3c1_3590V3.1">
    <property type="protein sequence ID" value="Pp3c1_3590V3.1"/>
    <property type="gene ID" value="Pp3c1_3590"/>
</dbReference>
<dbReference type="Pfam" id="PF00400">
    <property type="entry name" value="WD40"/>
    <property type="match status" value="1"/>
</dbReference>
<feature type="region of interest" description="Disordered" evidence="7">
    <location>
        <begin position="1"/>
        <end position="23"/>
    </location>
</feature>
<reference evidence="9 11" key="2">
    <citation type="journal article" date="2018" name="Plant J.">
        <title>The Physcomitrella patens chromosome-scale assembly reveals moss genome structure and evolution.</title>
        <authorList>
            <person name="Lang D."/>
            <person name="Ullrich K.K."/>
            <person name="Murat F."/>
            <person name="Fuchs J."/>
            <person name="Jenkins J."/>
            <person name="Haas F.B."/>
            <person name="Piednoel M."/>
            <person name="Gundlach H."/>
            <person name="Van Bel M."/>
            <person name="Meyberg R."/>
            <person name="Vives C."/>
            <person name="Morata J."/>
            <person name="Symeonidi A."/>
            <person name="Hiss M."/>
            <person name="Muchero W."/>
            <person name="Kamisugi Y."/>
            <person name="Saleh O."/>
            <person name="Blanc G."/>
            <person name="Decker E.L."/>
            <person name="van Gessel N."/>
            <person name="Grimwood J."/>
            <person name="Hayes R.D."/>
            <person name="Graham S.W."/>
            <person name="Gunter L.E."/>
            <person name="McDaniel S.F."/>
            <person name="Hoernstein S.N.W."/>
            <person name="Larsson A."/>
            <person name="Li F.W."/>
            <person name="Perroud P.F."/>
            <person name="Phillips J."/>
            <person name="Ranjan P."/>
            <person name="Rokshar D.S."/>
            <person name="Rothfels C.J."/>
            <person name="Schneider L."/>
            <person name="Shu S."/>
            <person name="Stevenson D.W."/>
            <person name="Thummler F."/>
            <person name="Tillich M."/>
            <person name="Villarreal Aguilar J.C."/>
            <person name="Widiez T."/>
            <person name="Wong G.K."/>
            <person name="Wymore A."/>
            <person name="Zhang Y."/>
            <person name="Zimmer A.D."/>
            <person name="Quatrano R.S."/>
            <person name="Mayer K.F.X."/>
            <person name="Goodstein D."/>
            <person name="Casacuberta J.M."/>
            <person name="Vandepoele K."/>
            <person name="Reski R."/>
            <person name="Cuming A.C."/>
            <person name="Tuskan G.A."/>
            <person name="Maumus F."/>
            <person name="Salse J."/>
            <person name="Schmutz J."/>
            <person name="Rensing S.A."/>
        </authorList>
    </citation>
    <scope>NUCLEOTIDE SEQUENCE [LARGE SCALE GENOMIC DNA]</scope>
    <source>
        <strain evidence="10 11">cv. Gransden 2004</strain>
    </source>
</reference>
<dbReference type="InterPro" id="IPR019775">
    <property type="entry name" value="WD40_repeat_CS"/>
</dbReference>